<proteinExistence type="predicted"/>
<accession>A0A0E9QKN8</accession>
<protein>
    <submittedName>
        <fullName evidence="1">Uncharacterized protein</fullName>
    </submittedName>
</protein>
<sequence>MQTNISEIFTSILFLKNCFDPEQIQTSL</sequence>
<evidence type="ECO:0000313" key="1">
    <source>
        <dbReference type="EMBL" id="JAH16663.1"/>
    </source>
</evidence>
<reference evidence="1" key="1">
    <citation type="submission" date="2014-11" db="EMBL/GenBank/DDBJ databases">
        <authorList>
            <person name="Amaro Gonzalez C."/>
        </authorList>
    </citation>
    <scope>NUCLEOTIDE SEQUENCE</scope>
</reference>
<dbReference type="EMBL" id="GBXM01091914">
    <property type="protein sequence ID" value="JAH16663.1"/>
    <property type="molecule type" value="Transcribed_RNA"/>
</dbReference>
<dbReference type="AlphaFoldDB" id="A0A0E9QKN8"/>
<reference evidence="1" key="2">
    <citation type="journal article" date="2015" name="Fish Shellfish Immunol.">
        <title>Early steps in the European eel (Anguilla anguilla)-Vibrio vulnificus interaction in the gills: Role of the RtxA13 toxin.</title>
        <authorList>
            <person name="Callol A."/>
            <person name="Pajuelo D."/>
            <person name="Ebbesson L."/>
            <person name="Teles M."/>
            <person name="MacKenzie S."/>
            <person name="Amaro C."/>
        </authorList>
    </citation>
    <scope>NUCLEOTIDE SEQUENCE</scope>
</reference>
<name>A0A0E9QKN8_ANGAN</name>
<organism evidence="1">
    <name type="scientific">Anguilla anguilla</name>
    <name type="common">European freshwater eel</name>
    <name type="synonym">Muraena anguilla</name>
    <dbReference type="NCBI Taxonomy" id="7936"/>
    <lineage>
        <taxon>Eukaryota</taxon>
        <taxon>Metazoa</taxon>
        <taxon>Chordata</taxon>
        <taxon>Craniata</taxon>
        <taxon>Vertebrata</taxon>
        <taxon>Euteleostomi</taxon>
        <taxon>Actinopterygii</taxon>
        <taxon>Neopterygii</taxon>
        <taxon>Teleostei</taxon>
        <taxon>Anguilliformes</taxon>
        <taxon>Anguillidae</taxon>
        <taxon>Anguilla</taxon>
    </lineage>
</organism>